<keyword evidence="2" id="KW-1185">Reference proteome</keyword>
<reference evidence="1 2" key="1">
    <citation type="journal article" date="2014" name="Genome Announc.">
        <title>Draft Genome Sequence of the Agar-Degrading Bacterium Catenovulum sp. Strain DS-2, Isolated from Intestines of Haliotis diversicolor.</title>
        <authorList>
            <person name="Shan D."/>
            <person name="Li X."/>
            <person name="Gu Z."/>
            <person name="Wei G."/>
            <person name="Gao Z."/>
            <person name="Shao Z."/>
        </authorList>
    </citation>
    <scope>NUCLEOTIDE SEQUENCE [LARGE SCALE GENOMIC DNA]</scope>
    <source>
        <strain evidence="1 2">DS-2</strain>
    </source>
</reference>
<protein>
    <submittedName>
        <fullName evidence="1">Uncharacterized protein</fullName>
    </submittedName>
</protein>
<name>W7QGQ4_9ALTE</name>
<dbReference type="EMBL" id="ARZY01000075">
    <property type="protein sequence ID" value="EWH08097.1"/>
    <property type="molecule type" value="Genomic_DNA"/>
</dbReference>
<evidence type="ECO:0000313" key="1">
    <source>
        <dbReference type="EMBL" id="EWH08097.1"/>
    </source>
</evidence>
<dbReference type="AlphaFoldDB" id="W7QGQ4"/>
<dbReference type="RefSeq" id="WP_035016694.1">
    <property type="nucleotide sequence ID" value="NZ_ARZY01000075.1"/>
</dbReference>
<dbReference type="STRING" id="1328313.DS2_19111"/>
<dbReference type="Proteomes" id="UP000019276">
    <property type="component" value="Unassembled WGS sequence"/>
</dbReference>
<comment type="caution">
    <text evidence="1">The sequence shown here is derived from an EMBL/GenBank/DDBJ whole genome shotgun (WGS) entry which is preliminary data.</text>
</comment>
<accession>W7QGQ4</accession>
<organism evidence="1 2">
    <name type="scientific">Catenovulum agarivorans DS-2</name>
    <dbReference type="NCBI Taxonomy" id="1328313"/>
    <lineage>
        <taxon>Bacteria</taxon>
        <taxon>Pseudomonadati</taxon>
        <taxon>Pseudomonadota</taxon>
        <taxon>Gammaproteobacteria</taxon>
        <taxon>Alteromonadales</taxon>
        <taxon>Alteromonadaceae</taxon>
        <taxon>Catenovulum</taxon>
    </lineage>
</organism>
<dbReference type="OrthoDB" id="2339610at2"/>
<gene>
    <name evidence="1" type="ORF">DS2_19111</name>
</gene>
<proteinExistence type="predicted"/>
<sequence length="120" mass="14115">MKNHHAEVGIFWFYKQAIIAKSVSISELCSDSVGVFDSGFSHDVEWELNYIYLPEFRELIATEYQEIARGRVLYCQNSKLFKVYGDKQIIANARCRELIRQRFKLGCDQVSWLKDPHYKS</sequence>
<dbReference type="eggNOG" id="ENOG5032CGV">
    <property type="taxonomic scope" value="Bacteria"/>
</dbReference>
<evidence type="ECO:0000313" key="2">
    <source>
        <dbReference type="Proteomes" id="UP000019276"/>
    </source>
</evidence>